<evidence type="ECO:0000313" key="4">
    <source>
        <dbReference type="Proteomes" id="UP000292039"/>
    </source>
</evidence>
<dbReference type="Proteomes" id="UP000292039">
    <property type="component" value="Unassembled WGS sequence"/>
</dbReference>
<proteinExistence type="predicted"/>
<dbReference type="RefSeq" id="WP_068368318.1">
    <property type="nucleotide sequence ID" value="NZ_CBCSEB010000001.1"/>
</dbReference>
<dbReference type="Proteomes" id="UP000078084">
    <property type="component" value="Unassembled WGS sequence"/>
</dbReference>
<dbReference type="EMBL" id="SGWZ01000002">
    <property type="protein sequence ID" value="RZS70237.1"/>
    <property type="molecule type" value="Genomic_DNA"/>
</dbReference>
<name>A0A171KU47_9BURK</name>
<evidence type="ECO:0000313" key="2">
    <source>
        <dbReference type="EMBL" id="RZS70237.1"/>
    </source>
</evidence>
<dbReference type="GeneID" id="99726281"/>
<keyword evidence="3" id="KW-1185">Reference proteome</keyword>
<sequence>MAEQVSPHHQEAAKALVKAVQDLGHDMDQVVDRARANLMGNPDTGEVRHPYMTQIITLIEELVADTK</sequence>
<protein>
    <submittedName>
        <fullName evidence="1">Uncharacterized protein</fullName>
    </submittedName>
</protein>
<dbReference type="AlphaFoldDB" id="A0A171KU47"/>
<reference evidence="2 4" key="2">
    <citation type="submission" date="2019-02" db="EMBL/GenBank/DDBJ databases">
        <title>Genomic Encyclopedia of Type Strains, Phase IV (KMG-IV): sequencing the most valuable type-strain genomes for metagenomic binning, comparative biology and taxonomic classification.</title>
        <authorList>
            <person name="Goeker M."/>
        </authorList>
    </citation>
    <scope>NUCLEOTIDE SEQUENCE [LARGE SCALE GENOMIC DNA]</scope>
    <source>
        <strain evidence="2 4">DSM 16618</strain>
    </source>
</reference>
<evidence type="ECO:0000313" key="3">
    <source>
        <dbReference type="Proteomes" id="UP000078084"/>
    </source>
</evidence>
<dbReference type="EMBL" id="LBNE01000002">
    <property type="protein sequence ID" value="KKO72414.1"/>
    <property type="molecule type" value="Genomic_DNA"/>
</dbReference>
<gene>
    <name evidence="1" type="ORF">AAV32_04905</name>
    <name evidence="2" type="ORF">EV679_1636</name>
</gene>
<accession>A0A171KU47</accession>
<evidence type="ECO:0000313" key="1">
    <source>
        <dbReference type="EMBL" id="KKO72414.1"/>
    </source>
</evidence>
<organism evidence="1 3">
    <name type="scientific">Kerstersia gyiorum</name>
    <dbReference type="NCBI Taxonomy" id="206506"/>
    <lineage>
        <taxon>Bacteria</taxon>
        <taxon>Pseudomonadati</taxon>
        <taxon>Pseudomonadota</taxon>
        <taxon>Betaproteobacteria</taxon>
        <taxon>Burkholderiales</taxon>
        <taxon>Alcaligenaceae</taxon>
        <taxon>Kerstersia</taxon>
    </lineage>
</organism>
<comment type="caution">
    <text evidence="1">The sequence shown here is derived from an EMBL/GenBank/DDBJ whole genome shotgun (WGS) entry which is preliminary data.</text>
</comment>
<reference evidence="1 3" key="1">
    <citation type="submission" date="2015-04" db="EMBL/GenBank/DDBJ databases">
        <title>Genome sequence of Kerstersia gyiorum CG1.</title>
        <authorList>
            <person name="Greninger A.L."/>
            <person name="Kozyreva V."/>
            <person name="Chaturvedi V."/>
        </authorList>
    </citation>
    <scope>NUCLEOTIDE SEQUENCE [LARGE SCALE GENOMIC DNA]</scope>
    <source>
        <strain evidence="1 3">CG1</strain>
    </source>
</reference>